<keyword evidence="4" id="KW-1185">Reference proteome</keyword>
<evidence type="ECO:0000256" key="1">
    <source>
        <dbReference type="SAM" id="MobiDB-lite"/>
    </source>
</evidence>
<gene>
    <name evidence="3" type="ORF">B5C34_13805</name>
</gene>
<feature type="signal peptide" evidence="2">
    <location>
        <begin position="1"/>
        <end position="24"/>
    </location>
</feature>
<evidence type="ECO:0000256" key="2">
    <source>
        <dbReference type="SAM" id="SignalP"/>
    </source>
</evidence>
<proteinExistence type="predicted"/>
<sequence>MTDLFARRAALVAALLSCGLVACSGDPDEPAGDPAADTDATVPAGSQPVEPSSDDGWRFDEAGEQSAQLSFADAGSGTVLTLRCLPDPARLQVEAPYLMPIGSEERLTFGVGGRLVAMVAEPAAGLGDMEERGVVAETPLEPELVAALSGGDVGLSYGAEILEIEQVPADADLTRFANSCEAALSNRAATEEAEELRAADPE</sequence>
<reference evidence="4" key="1">
    <citation type="submission" date="2017-05" db="EMBL/GenBank/DDBJ databases">
        <authorList>
            <person name="Lin X."/>
        </authorList>
    </citation>
    <scope>NUCLEOTIDE SEQUENCE [LARGE SCALE GENOMIC DNA]</scope>
    <source>
        <strain evidence="4">JLT2012</strain>
    </source>
</reference>
<dbReference type="RefSeq" id="WP_088713126.1">
    <property type="nucleotide sequence ID" value="NZ_NFZT01000001.1"/>
</dbReference>
<keyword evidence="2" id="KW-0732">Signal</keyword>
<dbReference type="EMBL" id="NFZT01000001">
    <property type="protein sequence ID" value="OWV34426.1"/>
    <property type="molecule type" value="Genomic_DNA"/>
</dbReference>
<accession>A0A219B8G8</accession>
<dbReference type="AlphaFoldDB" id="A0A219B8G8"/>
<evidence type="ECO:0008006" key="5">
    <source>
        <dbReference type="Google" id="ProtNLM"/>
    </source>
</evidence>
<dbReference type="OrthoDB" id="5489750at2"/>
<feature type="compositionally biased region" description="Low complexity" evidence="1">
    <location>
        <begin position="32"/>
        <end position="45"/>
    </location>
</feature>
<feature type="chain" id="PRO_5012804276" description="Lipoprotein" evidence="2">
    <location>
        <begin position="25"/>
        <end position="202"/>
    </location>
</feature>
<protein>
    <recommendedName>
        <fullName evidence="5">Lipoprotein</fullName>
    </recommendedName>
</protein>
<organism evidence="3 4">
    <name type="scientific">Pacificimonas flava</name>
    <dbReference type="NCBI Taxonomy" id="1234595"/>
    <lineage>
        <taxon>Bacteria</taxon>
        <taxon>Pseudomonadati</taxon>
        <taxon>Pseudomonadota</taxon>
        <taxon>Alphaproteobacteria</taxon>
        <taxon>Sphingomonadales</taxon>
        <taxon>Sphingosinicellaceae</taxon>
        <taxon>Pacificimonas</taxon>
    </lineage>
</organism>
<name>A0A219B8G8_9SPHN</name>
<dbReference type="PROSITE" id="PS51257">
    <property type="entry name" value="PROKAR_LIPOPROTEIN"/>
    <property type="match status" value="1"/>
</dbReference>
<dbReference type="Proteomes" id="UP000198462">
    <property type="component" value="Unassembled WGS sequence"/>
</dbReference>
<feature type="region of interest" description="Disordered" evidence="1">
    <location>
        <begin position="26"/>
        <end position="56"/>
    </location>
</feature>
<comment type="caution">
    <text evidence="3">The sequence shown here is derived from an EMBL/GenBank/DDBJ whole genome shotgun (WGS) entry which is preliminary data.</text>
</comment>
<evidence type="ECO:0000313" key="3">
    <source>
        <dbReference type="EMBL" id="OWV34426.1"/>
    </source>
</evidence>
<evidence type="ECO:0000313" key="4">
    <source>
        <dbReference type="Proteomes" id="UP000198462"/>
    </source>
</evidence>